<dbReference type="Proteomes" id="UP000283700">
    <property type="component" value="Unassembled WGS sequence"/>
</dbReference>
<organism evidence="1 3">
    <name type="scientific">Anaerobutyricum hallii</name>
    <dbReference type="NCBI Taxonomy" id="39488"/>
    <lineage>
        <taxon>Bacteria</taxon>
        <taxon>Bacillati</taxon>
        <taxon>Bacillota</taxon>
        <taxon>Clostridia</taxon>
        <taxon>Lachnospirales</taxon>
        <taxon>Lachnospiraceae</taxon>
        <taxon>Anaerobutyricum</taxon>
    </lineage>
</organism>
<gene>
    <name evidence="2" type="ORF">DWZ29_11075</name>
    <name evidence="1" type="ORF">DXD91_14450</name>
</gene>
<reference evidence="3 4" key="1">
    <citation type="submission" date="2018-08" db="EMBL/GenBank/DDBJ databases">
        <title>A genome reference for cultivated species of the human gut microbiota.</title>
        <authorList>
            <person name="Zou Y."/>
            <person name="Xue W."/>
            <person name="Luo G."/>
        </authorList>
    </citation>
    <scope>NUCLEOTIDE SEQUENCE [LARGE SCALE GENOMIC DNA]</scope>
    <source>
        <strain evidence="2 4">AF31-17AC</strain>
        <strain evidence="1 3">TM10-1AC</strain>
    </source>
</reference>
<sequence length="122" mass="14081">MKVIAILSVDEDVLNEVKEGDETTKVVSEFAWLHDSGIILDECHDLENSDIDNVTDEYQLLIWNKEKEEYSPVGQCQKTLEQCKQLAEVYLSIANSHVYDLAKHKICRRKIYTLYGDKTEAE</sequence>
<dbReference type="RefSeq" id="WP_117983625.1">
    <property type="nucleotide sequence ID" value="NZ_QRQO01000032.1"/>
</dbReference>
<dbReference type="EMBL" id="QRQO01000032">
    <property type="protein sequence ID" value="RHN11760.1"/>
    <property type="molecule type" value="Genomic_DNA"/>
</dbReference>
<name>A0A374N3L3_9FIRM</name>
<dbReference type="Proteomes" id="UP000262524">
    <property type="component" value="Unassembled WGS sequence"/>
</dbReference>
<evidence type="ECO:0000313" key="2">
    <source>
        <dbReference type="EMBL" id="RHN11760.1"/>
    </source>
</evidence>
<evidence type="ECO:0000313" key="1">
    <source>
        <dbReference type="EMBL" id="RGI78289.1"/>
    </source>
</evidence>
<proteinExistence type="predicted"/>
<accession>A0A374N3L3</accession>
<comment type="caution">
    <text evidence="1">The sequence shown here is derived from an EMBL/GenBank/DDBJ whole genome shotgun (WGS) entry which is preliminary data.</text>
</comment>
<evidence type="ECO:0000313" key="4">
    <source>
        <dbReference type="Proteomes" id="UP000283700"/>
    </source>
</evidence>
<evidence type="ECO:0000313" key="3">
    <source>
        <dbReference type="Proteomes" id="UP000262524"/>
    </source>
</evidence>
<dbReference type="EMBL" id="QSOE01000157">
    <property type="protein sequence ID" value="RGI78289.1"/>
    <property type="molecule type" value="Genomic_DNA"/>
</dbReference>
<protein>
    <submittedName>
        <fullName evidence="1">Uncharacterized protein</fullName>
    </submittedName>
</protein>
<dbReference type="AlphaFoldDB" id="A0A374N3L3"/>